<evidence type="ECO:0000256" key="2">
    <source>
        <dbReference type="ARBA" id="ARBA00022670"/>
    </source>
</evidence>
<dbReference type="NCBIfam" id="TIGR01543">
    <property type="entry name" value="proheadase_HK97"/>
    <property type="match status" value="1"/>
</dbReference>
<evidence type="ECO:0000313" key="9">
    <source>
        <dbReference type="Proteomes" id="UP000264051"/>
    </source>
</evidence>
<keyword evidence="3" id="KW-0378">Hydrolase</keyword>
<dbReference type="RefSeq" id="YP_010050798.1">
    <property type="nucleotide sequence ID" value="NC_054434.1"/>
</dbReference>
<keyword evidence="2 8" id="KW-0645">Protease</keyword>
<evidence type="ECO:0000256" key="3">
    <source>
        <dbReference type="ARBA" id="ARBA00022801"/>
    </source>
</evidence>
<gene>
    <name evidence="8" type="primary">8</name>
    <name evidence="8" type="ORF">SEA_CATFISH_8</name>
</gene>
<dbReference type="EMBL" id="MH697580">
    <property type="protein sequence ID" value="AXQ51845.1"/>
    <property type="molecule type" value="Genomic_DNA"/>
</dbReference>
<evidence type="ECO:0000259" key="7">
    <source>
        <dbReference type="Pfam" id="PF04586"/>
    </source>
</evidence>
<dbReference type="Pfam" id="PF04586">
    <property type="entry name" value="Peptidase_S78"/>
    <property type="match status" value="1"/>
</dbReference>
<keyword evidence="4" id="KW-0118">Viral capsid assembly</keyword>
<dbReference type="GeneID" id="63911534"/>
<feature type="compositionally biased region" description="Acidic residues" evidence="6">
    <location>
        <begin position="217"/>
        <end position="229"/>
    </location>
</feature>
<evidence type="ECO:0000256" key="1">
    <source>
        <dbReference type="ARBA" id="ARBA00022612"/>
    </source>
</evidence>
<name>A0A385D0U0_9CAUD</name>
<keyword evidence="1" id="KW-1188">Viral release from host cell</keyword>
<dbReference type="KEGG" id="vg:63911534"/>
<dbReference type="InterPro" id="IPR006433">
    <property type="entry name" value="Prohead_protease"/>
</dbReference>
<evidence type="ECO:0000256" key="5">
    <source>
        <dbReference type="ARBA" id="ARBA00023045"/>
    </source>
</evidence>
<protein>
    <submittedName>
        <fullName evidence="8">Capsid maturation protease</fullName>
    </submittedName>
</protein>
<evidence type="ECO:0000256" key="6">
    <source>
        <dbReference type="SAM" id="MobiDB-lite"/>
    </source>
</evidence>
<evidence type="ECO:0000256" key="4">
    <source>
        <dbReference type="ARBA" id="ARBA00022950"/>
    </source>
</evidence>
<dbReference type="GO" id="GO:0006508">
    <property type="term" value="P:proteolysis"/>
    <property type="evidence" value="ECO:0007669"/>
    <property type="project" value="UniProtKB-KW"/>
</dbReference>
<keyword evidence="5" id="KW-1273">Viral capsid maturation</keyword>
<dbReference type="GO" id="GO:0008233">
    <property type="term" value="F:peptidase activity"/>
    <property type="evidence" value="ECO:0007669"/>
    <property type="project" value="UniProtKB-KW"/>
</dbReference>
<sequence length="252" mass="27180">MKTKVTELVGIKTDETDEGLGEGEFIGYASVFGNRDSYGDVVEKGAFTDTLEAWGAKSGQSIPLYWAHNTSDPDYNIGHVVKGEQDDVGLKVHVKIDLESPKGATVYRLIKQGRVNQMSFMYEVEDGEFVTPIDSGGAKDYAASYYSLKKLKVHEVSVVQVGANQSTEILDVKEHTGELLAKAGRTLSSKNEDALRGVVQSLKSALEAVNAVLPPEESGDEGENDEGEDAEKSAVAPAVKASLELELLALKR</sequence>
<organism evidence="8 9">
    <name type="scientific">Gordonia phage Catfish</name>
    <dbReference type="NCBI Taxonomy" id="2301538"/>
    <lineage>
        <taxon>Viruses</taxon>
        <taxon>Duplodnaviria</taxon>
        <taxon>Heunggongvirae</taxon>
        <taxon>Uroviricota</taxon>
        <taxon>Caudoviricetes</taxon>
        <taxon>Ruthgordonvirinae</taxon>
        <taxon>Catfishvirus</taxon>
        <taxon>Catfishvirus catfish</taxon>
    </lineage>
</organism>
<proteinExistence type="predicted"/>
<dbReference type="InterPro" id="IPR054613">
    <property type="entry name" value="Peptidase_S78_dom"/>
</dbReference>
<keyword evidence="9" id="KW-1185">Reference proteome</keyword>
<feature type="region of interest" description="Disordered" evidence="6">
    <location>
        <begin position="210"/>
        <end position="236"/>
    </location>
</feature>
<dbReference type="Proteomes" id="UP000264051">
    <property type="component" value="Segment"/>
</dbReference>
<reference evidence="9" key="1">
    <citation type="submission" date="2018-07" db="EMBL/GenBank/DDBJ databases">
        <authorList>
            <person name="Byford A.D."/>
            <person name="Nguyen L.Q."/>
            <person name="Alvarez I.A."/>
            <person name="Bhandari M."/>
            <person name="Desselle J.R."/>
            <person name="Duong Q.-N.N."/>
            <person name="Dupree A.F."/>
            <person name="Feroben K.E."/>
            <person name="Garrison M.E."/>
            <person name="Higginbotham J.L."/>
            <person name="Hunter C.W."/>
            <person name="Knight B.A."/>
            <person name="Lee J.A."/>
            <person name="Lewis I.C."/>
            <person name="Long E.L."/>
            <person name="Rimal A."/>
            <person name="Sinnasone S."/>
            <person name="Tandukar J."/>
            <person name="Willis C.E."/>
            <person name="Nguyen A.V."/>
            <person name="Hancock A.M."/>
            <person name="Dicus A.P."/>
            <person name="Gallien G.E."/>
            <person name="Weidemeier A.M.D."/>
            <person name="Gissendanner C.R."/>
            <person name="Findley A.M."/>
            <person name="Bollivar D.W."/>
            <person name="Garlena R.A."/>
            <person name="Russell D.A."/>
            <person name="Pope W.H."/>
            <person name="Jacobs-Sera D."/>
            <person name="Hatfull G.F."/>
        </authorList>
    </citation>
    <scope>NUCLEOTIDE SEQUENCE [LARGE SCALE GENOMIC DNA]</scope>
</reference>
<dbReference type="GO" id="GO:0046797">
    <property type="term" value="P:viral procapsid maturation"/>
    <property type="evidence" value="ECO:0007669"/>
    <property type="project" value="UniProtKB-KW"/>
</dbReference>
<feature type="domain" description="Prohead serine protease" evidence="7">
    <location>
        <begin position="19"/>
        <end position="170"/>
    </location>
</feature>
<evidence type="ECO:0000313" key="8">
    <source>
        <dbReference type="EMBL" id="AXQ51845.1"/>
    </source>
</evidence>
<accession>A0A385D0U0</accession>